<organism evidence="2 3">
    <name type="scientific">Ameca splendens</name>
    <dbReference type="NCBI Taxonomy" id="208324"/>
    <lineage>
        <taxon>Eukaryota</taxon>
        <taxon>Metazoa</taxon>
        <taxon>Chordata</taxon>
        <taxon>Craniata</taxon>
        <taxon>Vertebrata</taxon>
        <taxon>Euteleostomi</taxon>
        <taxon>Actinopterygii</taxon>
        <taxon>Neopterygii</taxon>
        <taxon>Teleostei</taxon>
        <taxon>Neoteleostei</taxon>
        <taxon>Acanthomorphata</taxon>
        <taxon>Ovalentaria</taxon>
        <taxon>Atherinomorphae</taxon>
        <taxon>Cyprinodontiformes</taxon>
        <taxon>Goodeidae</taxon>
        <taxon>Ameca</taxon>
    </lineage>
</organism>
<evidence type="ECO:0000313" key="2">
    <source>
        <dbReference type="EMBL" id="MEQ2316695.1"/>
    </source>
</evidence>
<gene>
    <name evidence="2" type="ORF">AMECASPLE_035220</name>
</gene>
<evidence type="ECO:0000313" key="3">
    <source>
        <dbReference type="Proteomes" id="UP001469553"/>
    </source>
</evidence>
<feature type="region of interest" description="Disordered" evidence="1">
    <location>
        <begin position="1"/>
        <end position="72"/>
    </location>
</feature>
<reference evidence="2 3" key="1">
    <citation type="submission" date="2021-06" db="EMBL/GenBank/DDBJ databases">
        <authorList>
            <person name="Palmer J.M."/>
        </authorList>
    </citation>
    <scope>NUCLEOTIDE SEQUENCE [LARGE SCALE GENOMIC DNA]</scope>
    <source>
        <strain evidence="2 3">AS_MEX2019</strain>
        <tissue evidence="2">Muscle</tissue>
    </source>
</reference>
<protein>
    <submittedName>
        <fullName evidence="2">Uncharacterized protein</fullName>
    </submittedName>
</protein>
<evidence type="ECO:0000256" key="1">
    <source>
        <dbReference type="SAM" id="MobiDB-lite"/>
    </source>
</evidence>
<dbReference type="EMBL" id="JAHRIP010089816">
    <property type="protein sequence ID" value="MEQ2316695.1"/>
    <property type="molecule type" value="Genomic_DNA"/>
</dbReference>
<comment type="caution">
    <text evidence="2">The sequence shown here is derived from an EMBL/GenBank/DDBJ whole genome shotgun (WGS) entry which is preliminary data.</text>
</comment>
<feature type="region of interest" description="Disordered" evidence="1">
    <location>
        <begin position="98"/>
        <end position="117"/>
    </location>
</feature>
<dbReference type="Proteomes" id="UP001469553">
    <property type="component" value="Unassembled WGS sequence"/>
</dbReference>
<feature type="compositionally biased region" description="Low complexity" evidence="1">
    <location>
        <begin position="42"/>
        <end position="54"/>
    </location>
</feature>
<keyword evidence="3" id="KW-1185">Reference proteome</keyword>
<feature type="compositionally biased region" description="Basic and acidic residues" evidence="1">
    <location>
        <begin position="105"/>
        <end position="117"/>
    </location>
</feature>
<name>A0ABV1AET2_9TELE</name>
<proteinExistence type="predicted"/>
<accession>A0ABV1AET2</accession>
<sequence>MLTFTASTSTRTSDSGGGGSDLVKPPQDPTISRSESSELREITSSISPLSSSASHGAETSARLREQDGRRSRKLHLVMQNRCSWNSPKQRRGIVNGENAHHVFHKPHDNFSAEASNR</sequence>
<feature type="compositionally biased region" description="Low complexity" evidence="1">
    <location>
        <begin position="1"/>
        <end position="14"/>
    </location>
</feature>